<gene>
    <name evidence="1" type="ORF">SHI21_17520</name>
</gene>
<name>A0ABU5VYG2_9BACT</name>
<keyword evidence="2" id="KW-1185">Reference proteome</keyword>
<organism evidence="1 2">
    <name type="scientific">Bacteriovorax antarcticus</name>
    <dbReference type="NCBI Taxonomy" id="3088717"/>
    <lineage>
        <taxon>Bacteria</taxon>
        <taxon>Pseudomonadati</taxon>
        <taxon>Bdellovibrionota</taxon>
        <taxon>Bacteriovoracia</taxon>
        <taxon>Bacteriovoracales</taxon>
        <taxon>Bacteriovoracaceae</taxon>
        <taxon>Bacteriovorax</taxon>
    </lineage>
</organism>
<evidence type="ECO:0008006" key="3">
    <source>
        <dbReference type="Google" id="ProtNLM"/>
    </source>
</evidence>
<protein>
    <recommendedName>
        <fullName evidence="3">Peptidase S8/S53 domain-containing protein</fullName>
    </recommendedName>
</protein>
<comment type="caution">
    <text evidence="1">The sequence shown here is derived from an EMBL/GenBank/DDBJ whole genome shotgun (WGS) entry which is preliminary data.</text>
</comment>
<sequence>MKIAVVDTGFCSQKALTKSKTHVVKPARDMTGTNSYNCKKITDKELKGGGRFHGQNVLNEFLSYLPKKINLTIYPLVVYDNRGNQTASAWKKAIDFVETEKIDMVLTASGFISTEKVVKDLPSIWFVPSGRTERSITSKTVLFPQSLAPTPNIFVIGDYYDGEQIIYDQALLYQDQIDYYFPSGKKDFTGTSRAVAEAMAKALQKCFIEKDIIAAHSLRLCLLKSAKTLKDPILKKEFKTF</sequence>
<reference evidence="1 2" key="1">
    <citation type="submission" date="2023-11" db="EMBL/GenBank/DDBJ databases">
        <title>A Novel Polar Bacteriovorax (B. antarcticus) Isolated from the Biocrust in Antarctica.</title>
        <authorList>
            <person name="Mun W."/>
            <person name="Choi S.Y."/>
            <person name="Mitchell R.J."/>
        </authorList>
    </citation>
    <scope>NUCLEOTIDE SEQUENCE [LARGE SCALE GENOMIC DNA]</scope>
    <source>
        <strain evidence="1 2">PP10</strain>
    </source>
</reference>
<evidence type="ECO:0000313" key="1">
    <source>
        <dbReference type="EMBL" id="MEA9358036.1"/>
    </source>
</evidence>
<dbReference type="Proteomes" id="UP001302274">
    <property type="component" value="Unassembled WGS sequence"/>
</dbReference>
<accession>A0ABU5VYG2</accession>
<evidence type="ECO:0000313" key="2">
    <source>
        <dbReference type="Proteomes" id="UP001302274"/>
    </source>
</evidence>
<proteinExistence type="predicted"/>
<dbReference type="EMBL" id="JAYGJQ010000002">
    <property type="protein sequence ID" value="MEA9358036.1"/>
    <property type="molecule type" value="Genomic_DNA"/>
</dbReference>
<dbReference type="RefSeq" id="WP_323578274.1">
    <property type="nucleotide sequence ID" value="NZ_JAYGJQ010000002.1"/>
</dbReference>